<keyword evidence="2 4" id="KW-0285">Flavoprotein</keyword>
<keyword evidence="8" id="KW-1185">Reference proteome</keyword>
<comment type="cofactor">
    <cofactor evidence="4">
        <name>FAD</name>
        <dbReference type="ChEBI" id="CHEBI:57692"/>
    </cofactor>
</comment>
<dbReference type="Pfam" id="PF00441">
    <property type="entry name" value="Acyl-CoA_dh_1"/>
    <property type="match status" value="1"/>
</dbReference>
<dbReference type="OrthoDB" id="142556at2"/>
<name>A0A1Y0IFZ5_9GAMM</name>
<dbReference type="Gene3D" id="1.20.140.10">
    <property type="entry name" value="Butyryl-CoA Dehydrogenase, subunit A, domain 3"/>
    <property type="match status" value="1"/>
</dbReference>
<reference evidence="7 8" key="1">
    <citation type="submission" date="2017-05" db="EMBL/GenBank/DDBJ databases">
        <title>Genomic insights into alkan degradation activity of Oleiphilus messinensis.</title>
        <authorList>
            <person name="Kozyavkin S.A."/>
            <person name="Slesarev A.I."/>
            <person name="Golyshin P.N."/>
            <person name="Korzhenkov A."/>
            <person name="Golyshina O.N."/>
            <person name="Toshchakov S.V."/>
        </authorList>
    </citation>
    <scope>NUCLEOTIDE SEQUENCE [LARGE SCALE GENOMIC DNA]</scope>
    <source>
        <strain evidence="7 8">ME102</strain>
    </source>
</reference>
<dbReference type="PANTHER" id="PTHR43884:SF12">
    <property type="entry name" value="ISOVALERYL-COA DEHYDROGENASE, MITOCHONDRIAL-RELATED"/>
    <property type="match status" value="1"/>
</dbReference>
<feature type="domain" description="Acyl-CoA oxidase/dehydrogenase middle" evidence="6">
    <location>
        <begin position="124"/>
        <end position="217"/>
    </location>
</feature>
<dbReference type="InterPro" id="IPR006091">
    <property type="entry name" value="Acyl-CoA_Oxase/DH_mid-dom"/>
</dbReference>
<gene>
    <name evidence="7" type="ORF">OLMES_4304</name>
</gene>
<evidence type="ECO:0000256" key="1">
    <source>
        <dbReference type="ARBA" id="ARBA00009347"/>
    </source>
</evidence>
<dbReference type="PANTHER" id="PTHR43884">
    <property type="entry name" value="ACYL-COA DEHYDROGENASE"/>
    <property type="match status" value="1"/>
</dbReference>
<proteinExistence type="inferred from homology"/>
<evidence type="ECO:0000256" key="2">
    <source>
        <dbReference type="ARBA" id="ARBA00022630"/>
    </source>
</evidence>
<feature type="domain" description="Acyl-CoA dehydrogenase/oxidase C-terminal" evidence="5">
    <location>
        <begin position="240"/>
        <end position="386"/>
    </location>
</feature>
<organism evidence="7 8">
    <name type="scientific">Oleiphilus messinensis</name>
    <dbReference type="NCBI Taxonomy" id="141451"/>
    <lineage>
        <taxon>Bacteria</taxon>
        <taxon>Pseudomonadati</taxon>
        <taxon>Pseudomonadota</taxon>
        <taxon>Gammaproteobacteria</taxon>
        <taxon>Oceanospirillales</taxon>
        <taxon>Oleiphilaceae</taxon>
        <taxon>Oleiphilus</taxon>
    </lineage>
</organism>
<keyword evidence="3 4" id="KW-0274">FAD</keyword>
<keyword evidence="4" id="KW-0560">Oxidoreductase</keyword>
<dbReference type="SUPFAM" id="SSF47203">
    <property type="entry name" value="Acyl-CoA dehydrogenase C-terminal domain-like"/>
    <property type="match status" value="1"/>
</dbReference>
<dbReference type="InterPro" id="IPR046373">
    <property type="entry name" value="Acyl-CoA_Oxase/DH_mid-dom_sf"/>
</dbReference>
<dbReference type="RefSeq" id="WP_087463109.1">
    <property type="nucleotide sequence ID" value="NZ_CP021425.1"/>
</dbReference>
<dbReference type="KEGG" id="ome:OLMES_4304"/>
<dbReference type="EMBL" id="CP021425">
    <property type="protein sequence ID" value="ARU58313.1"/>
    <property type="molecule type" value="Genomic_DNA"/>
</dbReference>
<evidence type="ECO:0000256" key="3">
    <source>
        <dbReference type="ARBA" id="ARBA00022827"/>
    </source>
</evidence>
<evidence type="ECO:0000259" key="6">
    <source>
        <dbReference type="Pfam" id="PF02770"/>
    </source>
</evidence>
<dbReference type="Pfam" id="PF02770">
    <property type="entry name" value="Acyl-CoA_dh_M"/>
    <property type="match status" value="1"/>
</dbReference>
<dbReference type="Proteomes" id="UP000196027">
    <property type="component" value="Chromosome"/>
</dbReference>
<comment type="similarity">
    <text evidence="1 4">Belongs to the acyl-CoA dehydrogenase family.</text>
</comment>
<dbReference type="InterPro" id="IPR009100">
    <property type="entry name" value="AcylCoA_DH/oxidase_NM_dom_sf"/>
</dbReference>
<evidence type="ECO:0000259" key="5">
    <source>
        <dbReference type="Pfam" id="PF00441"/>
    </source>
</evidence>
<evidence type="ECO:0000256" key="4">
    <source>
        <dbReference type="RuleBase" id="RU362125"/>
    </source>
</evidence>
<dbReference type="AlphaFoldDB" id="A0A1Y0IFZ5"/>
<protein>
    <submittedName>
        <fullName evidence="7">Putative acyl-CoA dehydrogenase</fullName>
    </submittedName>
</protein>
<dbReference type="Gene3D" id="2.40.110.10">
    <property type="entry name" value="Butyryl-CoA Dehydrogenase, subunit A, domain 2"/>
    <property type="match status" value="1"/>
</dbReference>
<dbReference type="GO" id="GO:0003995">
    <property type="term" value="F:acyl-CoA dehydrogenase activity"/>
    <property type="evidence" value="ECO:0007669"/>
    <property type="project" value="TreeGrafter"/>
</dbReference>
<evidence type="ECO:0000313" key="8">
    <source>
        <dbReference type="Proteomes" id="UP000196027"/>
    </source>
</evidence>
<dbReference type="InterPro" id="IPR036250">
    <property type="entry name" value="AcylCo_DH-like_C"/>
</dbReference>
<accession>A0A1Y0IFZ5</accession>
<dbReference type="SUPFAM" id="SSF56645">
    <property type="entry name" value="Acyl-CoA dehydrogenase NM domain-like"/>
    <property type="match status" value="1"/>
</dbReference>
<sequence>MNLEIPKKFASVISQATQVANEVFRPISRKYDRTEHKYPVELNMLASILEGMSDGAESASSTGKAQTAELKNGALMSTVLTLIELCKGDLGLTLSLPRQGLGNTLIATLATERQLKRFGKLWVAMAITEAHAGSDCFTLQTTATEHPDHFSISGEKTFVTAGSRCDAIIIWARIEKDGQIYYKPFLVERDTPGLSITHLENKLGARVSDTATLKLEHCNIPKSHLLGESIIDTANDLSTSQNEFDATRPAVAAMALGVSAAALGQIKTYFEAANGSLDYKKELTQLRHIEAQWYKMEAEWEAARLLTLKAAWLADNGLTNAMEAAMAKSKAGKLAVEITLTCCELASTIGYSEQSLLEKWARDVKMLDFLGGTQQMAQLLLARQLLDKTAEELK</sequence>
<dbReference type="InterPro" id="IPR009075">
    <property type="entry name" value="AcylCo_DH/oxidase_C"/>
</dbReference>
<evidence type="ECO:0000313" key="7">
    <source>
        <dbReference type="EMBL" id="ARU58313.1"/>
    </source>
</evidence>